<evidence type="ECO:0000259" key="1">
    <source>
        <dbReference type="Pfam" id="PF16297"/>
    </source>
</evidence>
<organism evidence="2 3">
    <name type="scientific">Cyprinus carpio</name>
    <name type="common">Common carp</name>
    <dbReference type="NCBI Taxonomy" id="7962"/>
    <lineage>
        <taxon>Eukaryota</taxon>
        <taxon>Metazoa</taxon>
        <taxon>Chordata</taxon>
        <taxon>Craniata</taxon>
        <taxon>Vertebrata</taxon>
        <taxon>Euteleostomi</taxon>
        <taxon>Actinopterygii</taxon>
        <taxon>Neopterygii</taxon>
        <taxon>Teleostei</taxon>
        <taxon>Ostariophysi</taxon>
        <taxon>Cypriniformes</taxon>
        <taxon>Cyprinidae</taxon>
        <taxon>Cyprininae</taxon>
        <taxon>Cyprinus</taxon>
    </lineage>
</organism>
<feature type="domain" description="DUF4939" evidence="1">
    <location>
        <begin position="22"/>
        <end position="107"/>
    </location>
</feature>
<sequence>RRLPYSPHLKNGAFTVPTPMLVYMANSISRPAPFSGREEDCNGFLLQCSLALEQHAHQYPTERSKISFIIQQLSGPALRWAEALWFQESTITSSLQNFIGHFKEVFGRPVVFLEFRTGHSKWME</sequence>
<dbReference type="AlphaFoldDB" id="A0A8C1Y214"/>
<reference evidence="2" key="1">
    <citation type="submission" date="2025-08" db="UniProtKB">
        <authorList>
            <consortium name="Ensembl"/>
        </authorList>
    </citation>
    <scope>IDENTIFICATION</scope>
</reference>
<evidence type="ECO:0000313" key="3">
    <source>
        <dbReference type="Proteomes" id="UP000694700"/>
    </source>
</evidence>
<proteinExistence type="predicted"/>
<protein>
    <recommendedName>
        <fullName evidence="1">DUF4939 domain-containing protein</fullName>
    </recommendedName>
</protein>
<dbReference type="Proteomes" id="UP000694700">
    <property type="component" value="Unplaced"/>
</dbReference>
<dbReference type="Ensembl" id="ENSCCRT00015091518.1">
    <property type="protein sequence ID" value="ENSCCRP00015088655.1"/>
    <property type="gene ID" value="ENSCCRG00015035781.1"/>
</dbReference>
<evidence type="ECO:0000313" key="2">
    <source>
        <dbReference type="Ensembl" id="ENSCCRP00015088655.1"/>
    </source>
</evidence>
<dbReference type="InterPro" id="IPR032549">
    <property type="entry name" value="DUF4939"/>
</dbReference>
<accession>A0A8C1Y214</accession>
<name>A0A8C1Y214_CYPCA</name>
<dbReference type="Pfam" id="PF16297">
    <property type="entry name" value="DUF4939"/>
    <property type="match status" value="1"/>
</dbReference>